<gene>
    <name evidence="2" type="ORF">PAHAL_6G217300</name>
</gene>
<sequence>MRVPSAFPAHAGAVPTCSPSIRSRRWHPPRVEDASGLPAGTGAGPSRETSPTPSIRSRELARRVEFCDARLEVTTATSDVRSVPLPSFSPPRKGQWH</sequence>
<dbReference type="AlphaFoldDB" id="A0A2T8IH42"/>
<proteinExistence type="predicted"/>
<name>A0A2T8IH42_9POAL</name>
<accession>A0A2T8IH42</accession>
<feature type="region of interest" description="Disordered" evidence="1">
    <location>
        <begin position="75"/>
        <end position="97"/>
    </location>
</feature>
<protein>
    <submittedName>
        <fullName evidence="2">Uncharacterized protein</fullName>
    </submittedName>
</protein>
<dbReference type="EMBL" id="CM008051">
    <property type="protein sequence ID" value="PVH37000.1"/>
    <property type="molecule type" value="Genomic_DNA"/>
</dbReference>
<dbReference type="Gramene" id="PVH37000">
    <property type="protein sequence ID" value="PVH37000"/>
    <property type="gene ID" value="PAHAL_6G217300"/>
</dbReference>
<reference evidence="2" key="1">
    <citation type="submission" date="2018-04" db="EMBL/GenBank/DDBJ databases">
        <title>WGS assembly of Panicum hallii.</title>
        <authorList>
            <person name="Lovell J."/>
            <person name="Jenkins J."/>
            <person name="Lowry D."/>
            <person name="Mamidi S."/>
            <person name="Sreedasyam A."/>
            <person name="Weng X."/>
            <person name="Barry K."/>
            <person name="Bonette J."/>
            <person name="Campitelli B."/>
            <person name="Daum C."/>
            <person name="Gordon S."/>
            <person name="Gould B."/>
            <person name="Lipzen A."/>
            <person name="Macqueen A."/>
            <person name="Palacio-Mejia J."/>
            <person name="Plott C."/>
            <person name="Shakirov E."/>
            <person name="Shu S."/>
            <person name="Yoshinaga Y."/>
            <person name="Zane M."/>
            <person name="Rokhsar D."/>
            <person name="Grimwood J."/>
            <person name="Schmutz J."/>
            <person name="Juenger T."/>
        </authorList>
    </citation>
    <scope>NUCLEOTIDE SEQUENCE [LARGE SCALE GENOMIC DNA]</scope>
    <source>
        <strain evidence="2">FIL2</strain>
    </source>
</reference>
<feature type="region of interest" description="Disordered" evidence="1">
    <location>
        <begin position="1"/>
        <end position="60"/>
    </location>
</feature>
<evidence type="ECO:0000313" key="2">
    <source>
        <dbReference type="EMBL" id="PVH37000.1"/>
    </source>
</evidence>
<dbReference type="Proteomes" id="UP000243499">
    <property type="component" value="Chromosome 6"/>
</dbReference>
<organism evidence="2">
    <name type="scientific">Panicum hallii</name>
    <dbReference type="NCBI Taxonomy" id="206008"/>
    <lineage>
        <taxon>Eukaryota</taxon>
        <taxon>Viridiplantae</taxon>
        <taxon>Streptophyta</taxon>
        <taxon>Embryophyta</taxon>
        <taxon>Tracheophyta</taxon>
        <taxon>Spermatophyta</taxon>
        <taxon>Magnoliopsida</taxon>
        <taxon>Liliopsida</taxon>
        <taxon>Poales</taxon>
        <taxon>Poaceae</taxon>
        <taxon>PACMAD clade</taxon>
        <taxon>Panicoideae</taxon>
        <taxon>Panicodae</taxon>
        <taxon>Paniceae</taxon>
        <taxon>Panicinae</taxon>
        <taxon>Panicum</taxon>
        <taxon>Panicum sect. Panicum</taxon>
    </lineage>
</organism>
<evidence type="ECO:0000256" key="1">
    <source>
        <dbReference type="SAM" id="MobiDB-lite"/>
    </source>
</evidence>